<comment type="caution">
    <text evidence="2">The sequence shown here is derived from an EMBL/GenBank/DDBJ whole genome shotgun (WGS) entry which is preliminary data.</text>
</comment>
<organism evidence="2 3">
    <name type="scientific">Sphagnurus paluster</name>
    <dbReference type="NCBI Taxonomy" id="117069"/>
    <lineage>
        <taxon>Eukaryota</taxon>
        <taxon>Fungi</taxon>
        <taxon>Dikarya</taxon>
        <taxon>Basidiomycota</taxon>
        <taxon>Agaricomycotina</taxon>
        <taxon>Agaricomycetes</taxon>
        <taxon>Agaricomycetidae</taxon>
        <taxon>Agaricales</taxon>
        <taxon>Tricholomatineae</taxon>
        <taxon>Lyophyllaceae</taxon>
        <taxon>Sphagnurus</taxon>
    </lineage>
</organism>
<keyword evidence="1" id="KW-0812">Transmembrane</keyword>
<evidence type="ECO:0000313" key="3">
    <source>
        <dbReference type="Proteomes" id="UP000717328"/>
    </source>
</evidence>
<dbReference type="OrthoDB" id="432881at2759"/>
<keyword evidence="3" id="KW-1185">Reference proteome</keyword>
<keyword evidence="1" id="KW-0472">Membrane</keyword>
<feature type="transmembrane region" description="Helical" evidence="1">
    <location>
        <begin position="111"/>
        <end position="130"/>
    </location>
</feature>
<evidence type="ECO:0000256" key="1">
    <source>
        <dbReference type="SAM" id="Phobius"/>
    </source>
</evidence>
<feature type="transmembrane region" description="Helical" evidence="1">
    <location>
        <begin position="41"/>
        <end position="62"/>
    </location>
</feature>
<evidence type="ECO:0008006" key="4">
    <source>
        <dbReference type="Google" id="ProtNLM"/>
    </source>
</evidence>
<accession>A0A9P7GGT5</accession>
<reference evidence="2" key="2">
    <citation type="submission" date="2021-10" db="EMBL/GenBank/DDBJ databases">
        <title>Phylogenomics reveals ancestral predisposition of the termite-cultivated fungus Termitomyces towards a domesticated lifestyle.</title>
        <authorList>
            <person name="Auxier B."/>
            <person name="Grum-Grzhimaylo A."/>
            <person name="Cardenas M.E."/>
            <person name="Lodge J.D."/>
            <person name="Laessoe T."/>
            <person name="Pedersen O."/>
            <person name="Smith M.E."/>
            <person name="Kuyper T.W."/>
            <person name="Franco-Molano E.A."/>
            <person name="Baroni T.J."/>
            <person name="Aanen D.K."/>
        </authorList>
    </citation>
    <scope>NUCLEOTIDE SEQUENCE</scope>
    <source>
        <strain evidence="2">D49</strain>
    </source>
</reference>
<feature type="transmembrane region" description="Helical" evidence="1">
    <location>
        <begin position="69"/>
        <end position="91"/>
    </location>
</feature>
<dbReference type="Proteomes" id="UP000717328">
    <property type="component" value="Unassembled WGS sequence"/>
</dbReference>
<gene>
    <name evidence="2" type="ORF">H0H81_012459</name>
</gene>
<proteinExistence type="predicted"/>
<dbReference type="Gene3D" id="1.20.120.1770">
    <property type="match status" value="1"/>
</dbReference>
<evidence type="ECO:0000313" key="2">
    <source>
        <dbReference type="EMBL" id="KAG5650372.1"/>
    </source>
</evidence>
<sequence length="152" mass="16731">MQPNEPALSDNGYELLPGHHRGLMGQNEQLLKPEARRGDELAQYTALFSVTVLGVVTWLVVLSNNPTNAGWFALHPTLQTLSLVAFTYGILTLQPTSQPKTKLTGLARHQVVVLLIGFPGVLLGTCAIAYNKWLSGKEHMTTWHGHYGFRNA</sequence>
<dbReference type="AlphaFoldDB" id="A0A9P7GGT5"/>
<name>A0A9P7GGT5_9AGAR</name>
<reference evidence="2" key="1">
    <citation type="submission" date="2021-02" db="EMBL/GenBank/DDBJ databases">
        <authorList>
            <person name="Nieuwenhuis M."/>
            <person name="Van De Peppel L.J.J."/>
        </authorList>
    </citation>
    <scope>NUCLEOTIDE SEQUENCE</scope>
    <source>
        <strain evidence="2">D49</strain>
    </source>
</reference>
<keyword evidence="1" id="KW-1133">Transmembrane helix</keyword>
<protein>
    <recommendedName>
        <fullName evidence="4">Cytochrome b561 domain-containing protein</fullName>
    </recommendedName>
</protein>
<dbReference type="EMBL" id="JABCKI010000469">
    <property type="protein sequence ID" value="KAG5650372.1"/>
    <property type="molecule type" value="Genomic_DNA"/>
</dbReference>